<dbReference type="AlphaFoldDB" id="A0A0F5K3Z9"/>
<gene>
    <name evidence="1" type="ORF">WM40_04405</name>
</gene>
<sequence>MQRDYLGSFKAQRELQLTLADVNGSFSTAPYVLQYEPLYEEALTLLDIAGEYNGHRMEGQKTTGPLTVSIATDGTFKMQDVDGKIFKKVLTAAADARYFILSDDALSSASATVDKIIALVFFDKDKKLTMIAADQKHALAIEARRIDAGVPDPAAI</sequence>
<dbReference type="PATRIC" id="fig|28092.6.peg.1042"/>
<accession>A0A0F5K3Z9</accession>
<proteinExistence type="predicted"/>
<name>A0A0F5K3Z9_9BURK</name>
<evidence type="ECO:0000313" key="1">
    <source>
        <dbReference type="EMBL" id="KKB64660.1"/>
    </source>
</evidence>
<protein>
    <submittedName>
        <fullName evidence="1">Uncharacterized protein</fullName>
    </submittedName>
</protein>
<dbReference type="Proteomes" id="UP000033618">
    <property type="component" value="Unassembled WGS sequence"/>
</dbReference>
<reference evidence="1 2" key="1">
    <citation type="submission" date="2015-03" db="EMBL/GenBank/DDBJ databases">
        <title>Draft Genome Sequence of Burkholderia andropogonis type strain ICMP2807, isolated from Sorghum bicolor.</title>
        <authorList>
            <person name="Lopes-Santos L."/>
            <person name="Castro D.B."/>
            <person name="Ottoboni L.M."/>
            <person name="Park D."/>
            <person name="Weirc B.S."/>
            <person name="Destefano S.A."/>
        </authorList>
    </citation>
    <scope>NUCLEOTIDE SEQUENCE [LARGE SCALE GENOMIC DNA]</scope>
    <source>
        <strain evidence="1 2">ICMP2807</strain>
    </source>
</reference>
<comment type="caution">
    <text evidence="1">The sequence shown here is derived from an EMBL/GenBank/DDBJ whole genome shotgun (WGS) entry which is preliminary data.</text>
</comment>
<organism evidence="1 2">
    <name type="scientific">Robbsia andropogonis</name>
    <dbReference type="NCBI Taxonomy" id="28092"/>
    <lineage>
        <taxon>Bacteria</taxon>
        <taxon>Pseudomonadati</taxon>
        <taxon>Pseudomonadota</taxon>
        <taxon>Betaproteobacteria</taxon>
        <taxon>Burkholderiales</taxon>
        <taxon>Burkholderiaceae</taxon>
        <taxon>Robbsia</taxon>
    </lineage>
</organism>
<evidence type="ECO:0000313" key="2">
    <source>
        <dbReference type="Proteomes" id="UP000033618"/>
    </source>
</evidence>
<dbReference type="EMBL" id="LAQU01000003">
    <property type="protein sequence ID" value="KKB64660.1"/>
    <property type="molecule type" value="Genomic_DNA"/>
</dbReference>
<keyword evidence="2" id="KW-1185">Reference proteome</keyword>